<dbReference type="EMBL" id="MNBE01000635">
    <property type="protein sequence ID" value="OKP01691.1"/>
    <property type="molecule type" value="Genomic_DNA"/>
</dbReference>
<keyword evidence="2" id="KW-1185">Reference proteome</keyword>
<sequence>MANRVTKNPPLRPGYYAVKLAKALEDEAKAENCSRYNDAARPLEQVKQGPFTTLSERVKRIEGGREWERKAARRLLKRELAAEIKILKSEIEDLKQVVISLQPLLSERSRGKRVAFQDELS</sequence>
<name>A0A1Q5TN79_9EURO</name>
<proteinExistence type="predicted"/>
<protein>
    <submittedName>
        <fullName evidence="1">Uncharacterized protein</fullName>
    </submittedName>
</protein>
<gene>
    <name evidence="1" type="ORF">PENSUB_7254</name>
</gene>
<dbReference type="Proteomes" id="UP000186955">
    <property type="component" value="Unassembled WGS sequence"/>
</dbReference>
<comment type="caution">
    <text evidence="1">The sequence shown here is derived from an EMBL/GenBank/DDBJ whole genome shotgun (WGS) entry which is preliminary data.</text>
</comment>
<accession>A0A1Q5TN79</accession>
<reference evidence="1 2" key="1">
    <citation type="submission" date="2016-10" db="EMBL/GenBank/DDBJ databases">
        <title>Genome sequence of the ascomycete fungus Penicillium subrubescens.</title>
        <authorList>
            <person name="De Vries R.P."/>
            <person name="Peng M."/>
            <person name="Dilokpimol A."/>
            <person name="Hilden K."/>
            <person name="Makela M.R."/>
            <person name="Grigoriev I."/>
            <person name="Riley R."/>
            <person name="Granchi Z."/>
        </authorList>
    </citation>
    <scope>NUCLEOTIDE SEQUENCE [LARGE SCALE GENOMIC DNA]</scope>
    <source>
        <strain evidence="1 2">CBS 132785</strain>
    </source>
</reference>
<evidence type="ECO:0000313" key="2">
    <source>
        <dbReference type="Proteomes" id="UP000186955"/>
    </source>
</evidence>
<dbReference type="AlphaFoldDB" id="A0A1Q5TN79"/>
<organism evidence="1 2">
    <name type="scientific">Penicillium subrubescens</name>
    <dbReference type="NCBI Taxonomy" id="1316194"/>
    <lineage>
        <taxon>Eukaryota</taxon>
        <taxon>Fungi</taxon>
        <taxon>Dikarya</taxon>
        <taxon>Ascomycota</taxon>
        <taxon>Pezizomycotina</taxon>
        <taxon>Eurotiomycetes</taxon>
        <taxon>Eurotiomycetidae</taxon>
        <taxon>Eurotiales</taxon>
        <taxon>Aspergillaceae</taxon>
        <taxon>Penicillium</taxon>
    </lineage>
</organism>
<evidence type="ECO:0000313" key="1">
    <source>
        <dbReference type="EMBL" id="OKP01691.1"/>
    </source>
</evidence>